<reference evidence="4" key="2">
    <citation type="submission" date="2021-04" db="EMBL/GenBank/DDBJ databases">
        <authorList>
            <person name="Dong X."/>
        </authorList>
    </citation>
    <scope>NUCLEOTIDE SEQUENCE</scope>
    <source>
        <strain evidence="4">ZWT</strain>
    </source>
</reference>
<proteinExistence type="predicted"/>
<evidence type="ECO:0000256" key="1">
    <source>
        <dbReference type="ARBA" id="ARBA00022630"/>
    </source>
</evidence>
<evidence type="ECO:0000313" key="5">
    <source>
        <dbReference type="Proteomes" id="UP001056429"/>
    </source>
</evidence>
<accession>A0A9J6NWG2</accession>
<keyword evidence="1" id="KW-0285">Flavoprotein</keyword>
<dbReference type="Gene3D" id="3.40.50.360">
    <property type="match status" value="1"/>
</dbReference>
<reference evidence="4" key="1">
    <citation type="journal article" date="2021" name="mSystems">
        <title>Bacteria and Archaea Synergistically Convert Glycine Betaine to Biogenic Methane in the Formosa Cold Seep of the South China Sea.</title>
        <authorList>
            <person name="Li L."/>
            <person name="Zhang W."/>
            <person name="Zhang S."/>
            <person name="Song L."/>
            <person name="Sun Q."/>
            <person name="Zhang H."/>
            <person name="Xiang H."/>
            <person name="Dong X."/>
        </authorList>
    </citation>
    <scope>NUCLEOTIDE SEQUENCE</scope>
    <source>
        <strain evidence="4">ZWT</strain>
    </source>
</reference>
<organism evidence="4 5">
    <name type="scientific">Oceanirhabdus seepicola</name>
    <dbReference type="NCBI Taxonomy" id="2828781"/>
    <lineage>
        <taxon>Bacteria</taxon>
        <taxon>Bacillati</taxon>
        <taxon>Bacillota</taxon>
        <taxon>Clostridia</taxon>
        <taxon>Eubacteriales</taxon>
        <taxon>Clostridiaceae</taxon>
        <taxon>Oceanirhabdus</taxon>
    </lineage>
</organism>
<keyword evidence="2" id="KW-0288">FMN</keyword>
<dbReference type="Pfam" id="PF03358">
    <property type="entry name" value="FMN_red"/>
    <property type="match status" value="1"/>
</dbReference>
<dbReference type="InterPro" id="IPR005025">
    <property type="entry name" value="FMN_Rdtase-like_dom"/>
</dbReference>
<gene>
    <name evidence="4" type="ORF">KDK92_00780</name>
</gene>
<dbReference type="InterPro" id="IPR051796">
    <property type="entry name" value="ISF_SsuE-like"/>
</dbReference>
<dbReference type="SUPFAM" id="SSF52218">
    <property type="entry name" value="Flavoproteins"/>
    <property type="match status" value="1"/>
</dbReference>
<dbReference type="EMBL" id="JAGSOJ010000001">
    <property type="protein sequence ID" value="MCM1988257.1"/>
    <property type="molecule type" value="Genomic_DNA"/>
</dbReference>
<dbReference type="RefSeq" id="WP_250857113.1">
    <property type="nucleotide sequence ID" value="NZ_JAGSOJ010000001.1"/>
</dbReference>
<evidence type="ECO:0000256" key="2">
    <source>
        <dbReference type="ARBA" id="ARBA00022643"/>
    </source>
</evidence>
<protein>
    <submittedName>
        <fullName evidence="4">Flavodoxin family protein</fullName>
    </submittedName>
</protein>
<dbReference type="Proteomes" id="UP001056429">
    <property type="component" value="Unassembled WGS sequence"/>
</dbReference>
<sequence>MKTLIINGSPRKNGDTMTLINEMKKYLNGEVEIINTYYDNISPCIDCRYCWENNGCAINDEMQKVYRLLNEVDNVIIASPIYFSQLTGKLLSFASRLQCFFVSRCLKKDSYFQLKRKKGALLITGGGDGSPELGIRSANIIFRQMNAESIGTVSSLKTNKIPAKEHTEALSKAREFALRLNELNK</sequence>
<dbReference type="PANTHER" id="PTHR43278">
    <property type="entry name" value="NAD(P)H-DEPENDENT FMN-CONTAINING OXIDOREDUCTASE YWQN-RELATED"/>
    <property type="match status" value="1"/>
</dbReference>
<name>A0A9J6NWG2_9CLOT</name>
<dbReference type="AlphaFoldDB" id="A0A9J6NWG2"/>
<comment type="caution">
    <text evidence="4">The sequence shown here is derived from an EMBL/GenBank/DDBJ whole genome shotgun (WGS) entry which is preliminary data.</text>
</comment>
<keyword evidence="5" id="KW-1185">Reference proteome</keyword>
<dbReference type="InterPro" id="IPR029039">
    <property type="entry name" value="Flavoprotein-like_sf"/>
</dbReference>
<dbReference type="GO" id="GO:0016491">
    <property type="term" value="F:oxidoreductase activity"/>
    <property type="evidence" value="ECO:0007669"/>
    <property type="project" value="InterPro"/>
</dbReference>
<evidence type="ECO:0000313" key="4">
    <source>
        <dbReference type="EMBL" id="MCM1988257.1"/>
    </source>
</evidence>
<evidence type="ECO:0000259" key="3">
    <source>
        <dbReference type="Pfam" id="PF03358"/>
    </source>
</evidence>
<feature type="domain" description="NADPH-dependent FMN reductase-like" evidence="3">
    <location>
        <begin position="1"/>
        <end position="132"/>
    </location>
</feature>
<dbReference type="PANTHER" id="PTHR43278:SF2">
    <property type="entry name" value="IRON-SULFUR FLAVOPROTEIN"/>
    <property type="match status" value="1"/>
</dbReference>